<evidence type="ECO:0000313" key="4">
    <source>
        <dbReference type="Proteomes" id="UP000746751"/>
    </source>
</evidence>
<dbReference type="Pfam" id="PF01764">
    <property type="entry name" value="Lipase_3"/>
    <property type="match status" value="1"/>
</dbReference>
<accession>A0A921IPL0</accession>
<dbReference type="EMBL" id="DYVF01000044">
    <property type="protein sequence ID" value="HJG31154.1"/>
    <property type="molecule type" value="Genomic_DNA"/>
</dbReference>
<name>A0A921IPL0_9ACTN</name>
<dbReference type="GO" id="GO:0006629">
    <property type="term" value="P:lipid metabolic process"/>
    <property type="evidence" value="ECO:0007669"/>
    <property type="project" value="InterPro"/>
</dbReference>
<comment type="caution">
    <text evidence="3">The sequence shown here is derived from an EMBL/GenBank/DDBJ whole genome shotgun (WGS) entry which is preliminary data.</text>
</comment>
<proteinExistence type="predicted"/>
<dbReference type="CDD" id="cd00519">
    <property type="entry name" value="Lipase_3"/>
    <property type="match status" value="1"/>
</dbReference>
<dbReference type="Gene3D" id="3.40.50.1820">
    <property type="entry name" value="alpha/beta hydrolase"/>
    <property type="match status" value="1"/>
</dbReference>
<reference evidence="3" key="1">
    <citation type="journal article" date="2021" name="PeerJ">
        <title>Extensive microbial diversity within the chicken gut microbiome revealed by metagenomics and culture.</title>
        <authorList>
            <person name="Gilroy R."/>
            <person name="Ravi A."/>
            <person name="Getino M."/>
            <person name="Pursley I."/>
            <person name="Horton D.L."/>
            <person name="Alikhan N.F."/>
            <person name="Baker D."/>
            <person name="Gharbi K."/>
            <person name="Hall N."/>
            <person name="Watson M."/>
            <person name="Adriaenssens E.M."/>
            <person name="Foster-Nyarko E."/>
            <person name="Jarju S."/>
            <person name="Secka A."/>
            <person name="Antonio M."/>
            <person name="Oren A."/>
            <person name="Chaudhuri R.R."/>
            <person name="La Ragione R."/>
            <person name="Hildebrand F."/>
            <person name="Pallen M.J."/>
        </authorList>
    </citation>
    <scope>NUCLEOTIDE SEQUENCE</scope>
    <source>
        <strain evidence="3">ChiGjej2B2-7701</strain>
    </source>
</reference>
<dbReference type="PANTHER" id="PTHR45856">
    <property type="entry name" value="ALPHA/BETA-HYDROLASES SUPERFAMILY PROTEIN"/>
    <property type="match status" value="1"/>
</dbReference>
<sequence>MARDGQRGRHDKETAAGASAPDRVPFYRRHPWLVRISAAVLITVVGICVALAVAVHNRQEQERLGLGAVEPPSAPVRLEGSTERTGAFTAHVEYTSMAATDGQQVATDIAWDDSWFFQDPTVYNHELATTCSVLSAIANSESGYYQAGSNAPAYMEDALAKLGFQDISTASYRYRSEIFDEIVDFLAGTDDVVAYSVATKHLKHADGREKTLFLVSIRGSYGSEWLSDFNMGDASDYDMEAIDHEGFMRAASEIVDDLAGRLSEDGGSDEVALLFCGHSRGAATANLAASYADDMTTGLRALAPLDSIYCYTFATPEVTEFGNVHDELYDNIFNIMNPSDLVPRLPLASWGYARYGRDLWLPGYGDEAFDAHYDEMRAAFEENVGAPCPYVPEDRERVDTLVDELAAHIPTARDLASAGGLASLMHDVASDIDPMQVLYGHYPNVYIAWMQVIGAHELRADGAA</sequence>
<keyword evidence="1" id="KW-0472">Membrane</keyword>
<keyword evidence="1" id="KW-0812">Transmembrane</keyword>
<keyword evidence="1" id="KW-1133">Transmembrane helix</keyword>
<evidence type="ECO:0000256" key="1">
    <source>
        <dbReference type="SAM" id="Phobius"/>
    </source>
</evidence>
<protein>
    <submittedName>
        <fullName evidence="3">Lipase family protein</fullName>
    </submittedName>
</protein>
<dbReference type="InterPro" id="IPR002921">
    <property type="entry name" value="Fungal_lipase-type"/>
</dbReference>
<evidence type="ECO:0000313" key="3">
    <source>
        <dbReference type="EMBL" id="HJG31154.1"/>
    </source>
</evidence>
<feature type="transmembrane region" description="Helical" evidence="1">
    <location>
        <begin position="32"/>
        <end position="55"/>
    </location>
</feature>
<dbReference type="InterPro" id="IPR051218">
    <property type="entry name" value="Sec_MonoDiacylglyc_Lipase"/>
</dbReference>
<gene>
    <name evidence="3" type="ORF">K8U80_07125</name>
</gene>
<dbReference type="InterPro" id="IPR029058">
    <property type="entry name" value="AB_hydrolase_fold"/>
</dbReference>
<evidence type="ECO:0000259" key="2">
    <source>
        <dbReference type="Pfam" id="PF01764"/>
    </source>
</evidence>
<dbReference type="AlphaFoldDB" id="A0A921IPL0"/>
<reference evidence="3" key="2">
    <citation type="submission" date="2021-09" db="EMBL/GenBank/DDBJ databases">
        <authorList>
            <person name="Gilroy R."/>
        </authorList>
    </citation>
    <scope>NUCLEOTIDE SEQUENCE</scope>
    <source>
        <strain evidence="3">ChiGjej2B2-7701</strain>
    </source>
</reference>
<organism evidence="3 4">
    <name type="scientific">Collinsella ihumii</name>
    <dbReference type="NCBI Taxonomy" id="1720204"/>
    <lineage>
        <taxon>Bacteria</taxon>
        <taxon>Bacillati</taxon>
        <taxon>Actinomycetota</taxon>
        <taxon>Coriobacteriia</taxon>
        <taxon>Coriobacteriales</taxon>
        <taxon>Coriobacteriaceae</taxon>
        <taxon>Collinsella</taxon>
    </lineage>
</organism>
<feature type="domain" description="Fungal lipase-type" evidence="2">
    <location>
        <begin position="215"/>
        <end position="348"/>
    </location>
</feature>
<dbReference type="PANTHER" id="PTHR45856:SF24">
    <property type="entry name" value="FUNGAL LIPASE-LIKE DOMAIN-CONTAINING PROTEIN"/>
    <property type="match status" value="1"/>
</dbReference>
<dbReference type="Proteomes" id="UP000746751">
    <property type="component" value="Unassembled WGS sequence"/>
</dbReference>
<dbReference type="SUPFAM" id="SSF53474">
    <property type="entry name" value="alpha/beta-Hydrolases"/>
    <property type="match status" value="1"/>
</dbReference>